<dbReference type="AlphaFoldDB" id="X0V7V2"/>
<proteinExistence type="predicted"/>
<gene>
    <name evidence="1" type="ORF">S01H1_59415</name>
</gene>
<organism evidence="1">
    <name type="scientific">marine sediment metagenome</name>
    <dbReference type="NCBI Taxonomy" id="412755"/>
    <lineage>
        <taxon>unclassified sequences</taxon>
        <taxon>metagenomes</taxon>
        <taxon>ecological metagenomes</taxon>
    </lineage>
</organism>
<reference evidence="1" key="1">
    <citation type="journal article" date="2014" name="Front. Microbiol.">
        <title>High frequency of phylogenetically diverse reductive dehalogenase-homologous genes in deep subseafloor sedimentary metagenomes.</title>
        <authorList>
            <person name="Kawai M."/>
            <person name="Futagami T."/>
            <person name="Toyoda A."/>
            <person name="Takaki Y."/>
            <person name="Nishi S."/>
            <person name="Hori S."/>
            <person name="Arai W."/>
            <person name="Tsubouchi T."/>
            <person name="Morono Y."/>
            <person name="Uchiyama I."/>
            <person name="Ito T."/>
            <person name="Fujiyama A."/>
            <person name="Inagaki F."/>
            <person name="Takami H."/>
        </authorList>
    </citation>
    <scope>NUCLEOTIDE SEQUENCE</scope>
    <source>
        <strain evidence="1">Expedition CK06-06</strain>
    </source>
</reference>
<name>X0V7V2_9ZZZZ</name>
<accession>X0V7V2</accession>
<feature type="non-terminal residue" evidence="1">
    <location>
        <position position="88"/>
    </location>
</feature>
<sequence length="88" mass="9816">MGIDARMAERGQAMEGIGGIGSLGLIDISEGPIRWINVRKETDYDGDFEEIDYYTDYGVPDPKLETTRDLYGINTVPVKSFPLFGRIV</sequence>
<comment type="caution">
    <text evidence="1">The sequence shown here is derived from an EMBL/GenBank/DDBJ whole genome shotgun (WGS) entry which is preliminary data.</text>
</comment>
<protein>
    <submittedName>
        <fullName evidence="1">Uncharacterized protein</fullName>
    </submittedName>
</protein>
<evidence type="ECO:0000313" key="1">
    <source>
        <dbReference type="EMBL" id="GAG14225.1"/>
    </source>
</evidence>
<dbReference type="EMBL" id="BARS01038857">
    <property type="protein sequence ID" value="GAG14225.1"/>
    <property type="molecule type" value="Genomic_DNA"/>
</dbReference>